<dbReference type="InterPro" id="IPR008983">
    <property type="entry name" value="Tumour_necrosis_fac-like_dom"/>
</dbReference>
<feature type="chain" id="PRO_5036501746" description="C1q domain-containing protein" evidence="3">
    <location>
        <begin position="18"/>
        <end position="182"/>
    </location>
</feature>
<dbReference type="SUPFAM" id="SSF49842">
    <property type="entry name" value="TNF-like"/>
    <property type="match status" value="1"/>
</dbReference>
<sequence>MLRSFVLVILCLCVASGEESCDRSEMENTICSLCSQRRGGQLLESGHQIAFFAYMSQSVQINAISKYMTFVYDRVETNVGNGYDVQSGNFTAPENGVYVFHTSTTSFDKSYCTVEVVKNGQIKDITFADSWNHDDRAVASSMIILSLTKGDIVLVRVGAKQGGNYLESNQYTRMSFSGFKLA</sequence>
<dbReference type="OrthoDB" id="6141606at2759"/>
<evidence type="ECO:0000256" key="1">
    <source>
        <dbReference type="ARBA" id="ARBA00004613"/>
    </source>
</evidence>
<feature type="signal peptide" evidence="3">
    <location>
        <begin position="1"/>
        <end position="17"/>
    </location>
</feature>
<dbReference type="Pfam" id="PF00386">
    <property type="entry name" value="C1q"/>
    <property type="match status" value="1"/>
</dbReference>
<proteinExistence type="predicted"/>
<dbReference type="InterPro" id="IPR050392">
    <property type="entry name" value="Collagen/C1q_domain"/>
</dbReference>
<dbReference type="EnsemblMetazoa" id="G29198.1">
    <property type="protein sequence ID" value="G29198.1:cds"/>
    <property type="gene ID" value="G29198"/>
</dbReference>
<feature type="domain" description="C1q" evidence="4">
    <location>
        <begin position="44"/>
        <end position="182"/>
    </location>
</feature>
<keyword evidence="3" id="KW-0732">Signal</keyword>
<evidence type="ECO:0000256" key="2">
    <source>
        <dbReference type="ARBA" id="ARBA00022525"/>
    </source>
</evidence>
<dbReference type="PANTHER" id="PTHR15427:SF33">
    <property type="entry name" value="COLLAGEN IV NC1 DOMAIN-CONTAINING PROTEIN"/>
    <property type="match status" value="1"/>
</dbReference>
<dbReference type="Gene3D" id="2.60.120.40">
    <property type="match status" value="1"/>
</dbReference>
<dbReference type="GO" id="GO:0005581">
    <property type="term" value="C:collagen trimer"/>
    <property type="evidence" value="ECO:0007669"/>
    <property type="project" value="UniProtKB-KW"/>
</dbReference>
<comment type="subcellular location">
    <subcellularLocation>
        <location evidence="1">Secreted</location>
    </subcellularLocation>
</comment>
<dbReference type="Proteomes" id="UP000005408">
    <property type="component" value="Unassembled WGS sequence"/>
</dbReference>
<dbReference type="InterPro" id="IPR001073">
    <property type="entry name" value="C1q_dom"/>
</dbReference>
<name>A0A8W8LUH7_MAGGI</name>
<evidence type="ECO:0000313" key="6">
    <source>
        <dbReference type="Proteomes" id="UP000005408"/>
    </source>
</evidence>
<dbReference type="PROSITE" id="PS50871">
    <property type="entry name" value="C1Q"/>
    <property type="match status" value="1"/>
</dbReference>
<keyword evidence="2" id="KW-0964">Secreted</keyword>
<accession>A0A8W8LUH7</accession>
<evidence type="ECO:0000259" key="4">
    <source>
        <dbReference type="PROSITE" id="PS50871"/>
    </source>
</evidence>
<reference evidence="5" key="1">
    <citation type="submission" date="2022-08" db="UniProtKB">
        <authorList>
            <consortium name="EnsemblMetazoa"/>
        </authorList>
    </citation>
    <scope>IDENTIFICATION</scope>
    <source>
        <strain evidence="5">05x7-T-G4-1.051#20</strain>
    </source>
</reference>
<keyword evidence="6" id="KW-1185">Reference proteome</keyword>
<organism evidence="5 6">
    <name type="scientific">Magallana gigas</name>
    <name type="common">Pacific oyster</name>
    <name type="synonym">Crassostrea gigas</name>
    <dbReference type="NCBI Taxonomy" id="29159"/>
    <lineage>
        <taxon>Eukaryota</taxon>
        <taxon>Metazoa</taxon>
        <taxon>Spiralia</taxon>
        <taxon>Lophotrochozoa</taxon>
        <taxon>Mollusca</taxon>
        <taxon>Bivalvia</taxon>
        <taxon>Autobranchia</taxon>
        <taxon>Pteriomorphia</taxon>
        <taxon>Ostreida</taxon>
        <taxon>Ostreoidea</taxon>
        <taxon>Ostreidae</taxon>
        <taxon>Magallana</taxon>
    </lineage>
</organism>
<dbReference type="SMART" id="SM00110">
    <property type="entry name" value="C1Q"/>
    <property type="match status" value="1"/>
</dbReference>
<protein>
    <recommendedName>
        <fullName evidence="4">C1q domain-containing protein</fullName>
    </recommendedName>
</protein>
<evidence type="ECO:0000256" key="3">
    <source>
        <dbReference type="SAM" id="SignalP"/>
    </source>
</evidence>
<dbReference type="PANTHER" id="PTHR15427">
    <property type="entry name" value="EMILIN ELASTIN MICROFIBRIL INTERFACE-LOCATED PROTEIN ELASTIN MICROFIBRIL INTERFACER"/>
    <property type="match status" value="1"/>
</dbReference>
<dbReference type="AlphaFoldDB" id="A0A8W8LUH7"/>
<evidence type="ECO:0000313" key="5">
    <source>
        <dbReference type="EnsemblMetazoa" id="G29198.1:cds"/>
    </source>
</evidence>
<dbReference type="PRINTS" id="PR00007">
    <property type="entry name" value="COMPLEMNTC1Q"/>
</dbReference>
<dbReference type="OMA" id="SYCTVEV"/>